<comment type="caution">
    <text evidence="1">The sequence shown here is derived from an EMBL/GenBank/DDBJ whole genome shotgun (WGS) entry which is preliminary data.</text>
</comment>
<dbReference type="Proteomes" id="UP000006044">
    <property type="component" value="Unassembled WGS sequence"/>
</dbReference>
<proteinExistence type="predicted"/>
<reference evidence="1 2" key="1">
    <citation type="submission" date="2012-08" db="EMBL/GenBank/DDBJ databases">
        <title>The Genome Sequence of Barnesiella intestinihominis YIT 11860.</title>
        <authorList>
            <consortium name="The Broad Institute Genome Sequencing Platform"/>
            <person name="Earl A."/>
            <person name="Ward D."/>
            <person name="Feldgarden M."/>
            <person name="Gevers D."/>
            <person name="Morotomi M."/>
            <person name="Walker B."/>
            <person name="Young S.K."/>
            <person name="Zeng Q."/>
            <person name="Gargeya S."/>
            <person name="Fitzgerald M."/>
            <person name="Haas B."/>
            <person name="Abouelleil A."/>
            <person name="Alvarado L."/>
            <person name="Arachchi H.M."/>
            <person name="Berlin A.M."/>
            <person name="Chapman S.B."/>
            <person name="Goldberg J."/>
            <person name="Griggs A."/>
            <person name="Gujja S."/>
            <person name="Hansen M."/>
            <person name="Howarth C."/>
            <person name="Imamovic A."/>
            <person name="Larimer J."/>
            <person name="McCowen C."/>
            <person name="Montmayeur A."/>
            <person name="Murphy C."/>
            <person name="Neiman D."/>
            <person name="Pearson M."/>
            <person name="Priest M."/>
            <person name="Roberts A."/>
            <person name="Saif S."/>
            <person name="Shea T."/>
            <person name="Sisk P."/>
            <person name="Sykes S."/>
            <person name="Wortman J."/>
            <person name="Nusbaum C."/>
            <person name="Birren B."/>
        </authorList>
    </citation>
    <scope>NUCLEOTIDE SEQUENCE [LARGE SCALE GENOMIC DNA]</scope>
    <source>
        <strain evidence="1 2">YIT 11860</strain>
    </source>
</reference>
<dbReference type="HOGENOM" id="CLU_3149899_0_0_10"/>
<organism evidence="1 2">
    <name type="scientific">Barnesiella intestinihominis YIT 11860</name>
    <dbReference type="NCBI Taxonomy" id="742726"/>
    <lineage>
        <taxon>Bacteria</taxon>
        <taxon>Pseudomonadati</taxon>
        <taxon>Bacteroidota</taxon>
        <taxon>Bacteroidia</taxon>
        <taxon>Bacteroidales</taxon>
        <taxon>Barnesiellaceae</taxon>
        <taxon>Barnesiella</taxon>
    </lineage>
</organism>
<gene>
    <name evidence="1" type="ORF">HMPREF9448_01931</name>
</gene>
<protein>
    <submittedName>
        <fullName evidence="1">Uncharacterized protein</fullName>
    </submittedName>
</protein>
<dbReference type="EMBL" id="ADLE01000014">
    <property type="protein sequence ID" value="EJZ63282.1"/>
    <property type="molecule type" value="Genomic_DNA"/>
</dbReference>
<dbReference type="STRING" id="742726.HMPREF9448_01931"/>
<accession>K0WVI9</accession>
<sequence length="48" mass="5549">MLPNYSIFSIGDSKINTFLEADLNLFRDRLRPMLKQIGVRDMQSIAGY</sequence>
<dbReference type="AlphaFoldDB" id="K0WVI9"/>
<name>K0WVI9_9BACT</name>
<evidence type="ECO:0000313" key="1">
    <source>
        <dbReference type="EMBL" id="EJZ63282.1"/>
    </source>
</evidence>
<keyword evidence="2" id="KW-1185">Reference proteome</keyword>
<evidence type="ECO:0000313" key="2">
    <source>
        <dbReference type="Proteomes" id="UP000006044"/>
    </source>
</evidence>